<organism evidence="3 4">
    <name type="scientific">Novosphingobium silvae</name>
    <dbReference type="NCBI Taxonomy" id="2692619"/>
    <lineage>
        <taxon>Bacteria</taxon>
        <taxon>Pseudomonadati</taxon>
        <taxon>Pseudomonadota</taxon>
        <taxon>Alphaproteobacteria</taxon>
        <taxon>Sphingomonadales</taxon>
        <taxon>Sphingomonadaceae</taxon>
        <taxon>Novosphingobium</taxon>
    </lineage>
</organism>
<dbReference type="Pfam" id="PF00036">
    <property type="entry name" value="EF-hand_1"/>
    <property type="match status" value="1"/>
</dbReference>
<dbReference type="RefSeq" id="WP_133085133.1">
    <property type="nucleotide sequence ID" value="NZ_WVTD01000016.1"/>
</dbReference>
<keyword evidence="1" id="KW-0732">Signal</keyword>
<comment type="caution">
    <text evidence="3">The sequence shown here is derived from an EMBL/GenBank/DDBJ whole genome shotgun (WGS) entry which is preliminary data.</text>
</comment>
<sequence>MKLKLTLLILGASLPFAAAHAQDPAAADKARDAFMKVDTNSDGALDLAEWKAAGRRERGFTMIDANKDGKVTPEELRAAMAKYGK</sequence>
<feature type="chain" id="PRO_5030809483" evidence="1">
    <location>
        <begin position="22"/>
        <end position="85"/>
    </location>
</feature>
<protein>
    <submittedName>
        <fullName evidence="3">EF-hand domain-containing protein</fullName>
    </submittedName>
</protein>
<feature type="signal peptide" evidence="1">
    <location>
        <begin position="1"/>
        <end position="21"/>
    </location>
</feature>
<dbReference type="PROSITE" id="PS00018">
    <property type="entry name" value="EF_HAND_1"/>
    <property type="match status" value="2"/>
</dbReference>
<dbReference type="PROSITE" id="PS50222">
    <property type="entry name" value="EF_HAND_2"/>
    <property type="match status" value="2"/>
</dbReference>
<evidence type="ECO:0000256" key="1">
    <source>
        <dbReference type="SAM" id="SignalP"/>
    </source>
</evidence>
<feature type="domain" description="EF-hand" evidence="2">
    <location>
        <begin position="25"/>
        <end position="60"/>
    </location>
</feature>
<accession>A0A7X4GKV5</accession>
<dbReference type="SMART" id="SM00054">
    <property type="entry name" value="EFh"/>
    <property type="match status" value="2"/>
</dbReference>
<dbReference type="Proteomes" id="UP000465810">
    <property type="component" value="Unassembled WGS sequence"/>
</dbReference>
<dbReference type="InterPro" id="IPR011992">
    <property type="entry name" value="EF-hand-dom_pair"/>
</dbReference>
<evidence type="ECO:0000313" key="3">
    <source>
        <dbReference type="EMBL" id="MYL99479.1"/>
    </source>
</evidence>
<dbReference type="InterPro" id="IPR002048">
    <property type="entry name" value="EF_hand_dom"/>
</dbReference>
<dbReference type="CDD" id="cd00051">
    <property type="entry name" value="EFh"/>
    <property type="match status" value="1"/>
</dbReference>
<feature type="domain" description="EF-hand" evidence="2">
    <location>
        <begin position="62"/>
        <end position="85"/>
    </location>
</feature>
<proteinExistence type="predicted"/>
<dbReference type="GO" id="GO:0005509">
    <property type="term" value="F:calcium ion binding"/>
    <property type="evidence" value="ECO:0007669"/>
    <property type="project" value="InterPro"/>
</dbReference>
<keyword evidence="4" id="KW-1185">Reference proteome</keyword>
<evidence type="ECO:0000313" key="4">
    <source>
        <dbReference type="Proteomes" id="UP000465810"/>
    </source>
</evidence>
<dbReference type="InterPro" id="IPR018247">
    <property type="entry name" value="EF_Hand_1_Ca_BS"/>
</dbReference>
<gene>
    <name evidence="3" type="ORF">GR702_17050</name>
</gene>
<dbReference type="EMBL" id="WVTD01000016">
    <property type="protein sequence ID" value="MYL99479.1"/>
    <property type="molecule type" value="Genomic_DNA"/>
</dbReference>
<dbReference type="Gene3D" id="1.10.238.10">
    <property type="entry name" value="EF-hand"/>
    <property type="match status" value="1"/>
</dbReference>
<evidence type="ECO:0000259" key="2">
    <source>
        <dbReference type="PROSITE" id="PS50222"/>
    </source>
</evidence>
<reference evidence="3 4" key="1">
    <citation type="submission" date="2019-12" db="EMBL/GenBank/DDBJ databases">
        <authorList>
            <person name="Feng G."/>
            <person name="Zhu H."/>
        </authorList>
    </citation>
    <scope>NUCLEOTIDE SEQUENCE [LARGE SCALE GENOMIC DNA]</scope>
    <source>
        <strain evidence="3 4">FGD1</strain>
    </source>
</reference>
<dbReference type="Pfam" id="PF13202">
    <property type="entry name" value="EF-hand_5"/>
    <property type="match status" value="1"/>
</dbReference>
<name>A0A7X4GKV5_9SPHN</name>
<dbReference type="AlphaFoldDB" id="A0A7X4GKV5"/>
<dbReference type="SUPFAM" id="SSF47473">
    <property type="entry name" value="EF-hand"/>
    <property type="match status" value="1"/>
</dbReference>